<accession>A0A9D1IDH4</accession>
<protein>
    <submittedName>
        <fullName evidence="4">DUF4838 domain-containing protein</fullName>
    </submittedName>
</protein>
<dbReference type="Proteomes" id="UP000824071">
    <property type="component" value="Unassembled WGS sequence"/>
</dbReference>
<dbReference type="Gene3D" id="3.30.379.10">
    <property type="entry name" value="Chitobiase/beta-hexosaminidase domain 2-like"/>
    <property type="match status" value="1"/>
</dbReference>
<keyword evidence="2" id="KW-1133">Transmembrane helix</keyword>
<evidence type="ECO:0000256" key="2">
    <source>
        <dbReference type="SAM" id="Phobius"/>
    </source>
</evidence>
<name>A0A9D1IDH4_9FIRM</name>
<evidence type="ECO:0000313" key="5">
    <source>
        <dbReference type="Proteomes" id="UP000824071"/>
    </source>
</evidence>
<sequence>MQKRTRNKNAAISCLLAATLLLGGAFPAAAASSGAGAERIVFPEVSAEDIAMHELAVPGENKLTLAENGQTAFSLVVPDDCPKTLREAAAVFCTVFEELTGAALPLCSETDARFLACTIRLDTALGTARPETENLADGYRTVVGDNYVSICGATPAGTRNGVYGFLEDKLGCMFLTPDDTFVPQQPTVRLEKTEEMTVPATQWRDVYAYETIQNKWAAKLRLNGVDVEADDTSVGIELLQYEGWGTWCHNCYEFLSPEDYFDTHPEYFSEVDGERVTEYMGRDAYLCLSNPEVFEIVKNALAEKIAAEPDKLYWDFSGSDNPALPGCMCAECTAADEAAGGTGMGTLLPFLNKLAEAFPDKYISTLAYLHTLKAPTGIKAAPNVVIKLCSMPGDQASSYLAGANPEAREFQQQILEWSSITDKIVVWDYVVDFENLLLPFPNFAVQANNQKFYEDNHIIGVFHQASREAGGEFAALRAYVLSKLMWEGSGLDVASCVSRYVRAYFGDAAPAVTEYMNLCAAALADADVPLGLYDGMAEHHDGYLSAENIAQYLRCIEEAKAAAAGDSVLSDRVEEVEISVLYAQLLGPETEKAVREAALARFNALCEKHGVTMVGELESLEDFNAGGLQAVLKADRGVIYKPYYIGFGVAGGVLAVAAVAAAVVAVVRKKRRRAAG</sequence>
<dbReference type="EMBL" id="DVMW01000012">
    <property type="protein sequence ID" value="HIU35228.1"/>
    <property type="molecule type" value="Genomic_DNA"/>
</dbReference>
<feature type="chain" id="PRO_5038341958" evidence="3">
    <location>
        <begin position="31"/>
        <end position="676"/>
    </location>
</feature>
<dbReference type="AlphaFoldDB" id="A0A9D1IDH4"/>
<feature type="transmembrane region" description="Helical" evidence="2">
    <location>
        <begin position="643"/>
        <end position="667"/>
    </location>
</feature>
<gene>
    <name evidence="4" type="ORF">IAC53_01290</name>
</gene>
<evidence type="ECO:0000256" key="3">
    <source>
        <dbReference type="SAM" id="SignalP"/>
    </source>
</evidence>
<comment type="caution">
    <text evidence="4">The sequence shown here is derived from an EMBL/GenBank/DDBJ whole genome shotgun (WGS) entry which is preliminary data.</text>
</comment>
<reference evidence="4" key="1">
    <citation type="submission" date="2020-10" db="EMBL/GenBank/DDBJ databases">
        <authorList>
            <person name="Gilroy R."/>
        </authorList>
    </citation>
    <scope>NUCLEOTIDE SEQUENCE</scope>
    <source>
        <strain evidence="4">ChiGjej1B1-19959</strain>
    </source>
</reference>
<organism evidence="4 5">
    <name type="scientific">Candidatus Fimenecus excrementigallinarum</name>
    <dbReference type="NCBI Taxonomy" id="2840816"/>
    <lineage>
        <taxon>Bacteria</taxon>
        <taxon>Bacillati</taxon>
        <taxon>Bacillota</taxon>
        <taxon>Clostridia</taxon>
        <taxon>Candidatus Fimenecus</taxon>
    </lineage>
</organism>
<dbReference type="GO" id="GO:0016787">
    <property type="term" value="F:hydrolase activity"/>
    <property type="evidence" value="ECO:0007669"/>
    <property type="project" value="UniProtKB-KW"/>
</dbReference>
<dbReference type="Pfam" id="PF16126">
    <property type="entry name" value="DUF4838"/>
    <property type="match status" value="1"/>
</dbReference>
<keyword evidence="1" id="KW-0378">Hydrolase</keyword>
<keyword evidence="2" id="KW-0472">Membrane</keyword>
<proteinExistence type="predicted"/>
<dbReference type="InterPro" id="IPR029018">
    <property type="entry name" value="Hex-like_dom2"/>
</dbReference>
<feature type="signal peptide" evidence="3">
    <location>
        <begin position="1"/>
        <end position="30"/>
    </location>
</feature>
<keyword evidence="3" id="KW-0732">Signal</keyword>
<reference evidence="4" key="2">
    <citation type="journal article" date="2021" name="PeerJ">
        <title>Extensive microbial diversity within the chicken gut microbiome revealed by metagenomics and culture.</title>
        <authorList>
            <person name="Gilroy R."/>
            <person name="Ravi A."/>
            <person name="Getino M."/>
            <person name="Pursley I."/>
            <person name="Horton D.L."/>
            <person name="Alikhan N.F."/>
            <person name="Baker D."/>
            <person name="Gharbi K."/>
            <person name="Hall N."/>
            <person name="Watson M."/>
            <person name="Adriaenssens E.M."/>
            <person name="Foster-Nyarko E."/>
            <person name="Jarju S."/>
            <person name="Secka A."/>
            <person name="Antonio M."/>
            <person name="Oren A."/>
            <person name="Chaudhuri R.R."/>
            <person name="La Ragione R."/>
            <person name="Hildebrand F."/>
            <person name="Pallen M.J."/>
        </authorList>
    </citation>
    <scope>NUCLEOTIDE SEQUENCE</scope>
    <source>
        <strain evidence="4">ChiGjej1B1-19959</strain>
    </source>
</reference>
<evidence type="ECO:0000256" key="1">
    <source>
        <dbReference type="ARBA" id="ARBA00022801"/>
    </source>
</evidence>
<dbReference type="PANTHER" id="PTHR47406:SF2">
    <property type="entry name" value="ALPHA GLUCURONIDASE N-TERMINAL DOMAIN-CONTAINING PROTEIN"/>
    <property type="match status" value="1"/>
</dbReference>
<dbReference type="InterPro" id="IPR032287">
    <property type="entry name" value="DUF4838"/>
</dbReference>
<dbReference type="PANTHER" id="PTHR47406">
    <property type="entry name" value="COAGULATION FACTOR 5/8 TYPE, C-TERMINAL"/>
    <property type="match status" value="1"/>
</dbReference>
<dbReference type="GO" id="GO:0005975">
    <property type="term" value="P:carbohydrate metabolic process"/>
    <property type="evidence" value="ECO:0007669"/>
    <property type="project" value="UniProtKB-ARBA"/>
</dbReference>
<evidence type="ECO:0000313" key="4">
    <source>
        <dbReference type="EMBL" id="HIU35228.1"/>
    </source>
</evidence>
<keyword evidence="2" id="KW-0812">Transmembrane</keyword>